<organism evidence="2 3">
    <name type="scientific">Skeletonema marinoi</name>
    <dbReference type="NCBI Taxonomy" id="267567"/>
    <lineage>
        <taxon>Eukaryota</taxon>
        <taxon>Sar</taxon>
        <taxon>Stramenopiles</taxon>
        <taxon>Ochrophyta</taxon>
        <taxon>Bacillariophyta</taxon>
        <taxon>Coscinodiscophyceae</taxon>
        <taxon>Thalassiosirophycidae</taxon>
        <taxon>Thalassiosirales</taxon>
        <taxon>Skeletonemataceae</taxon>
        <taxon>Skeletonema</taxon>
        <taxon>Skeletonema marinoi-dohrnii complex</taxon>
    </lineage>
</organism>
<feature type="region of interest" description="Disordered" evidence="1">
    <location>
        <begin position="198"/>
        <end position="239"/>
    </location>
</feature>
<keyword evidence="3" id="KW-1185">Reference proteome</keyword>
<dbReference type="Proteomes" id="UP001224775">
    <property type="component" value="Unassembled WGS sequence"/>
</dbReference>
<evidence type="ECO:0000313" key="2">
    <source>
        <dbReference type="EMBL" id="KAK1734065.1"/>
    </source>
</evidence>
<gene>
    <name evidence="2" type="ORF">QTG54_015323</name>
</gene>
<accession>A0AAD8XVA3</accession>
<feature type="compositionally biased region" description="Basic and acidic residues" evidence="1">
    <location>
        <begin position="287"/>
        <end position="298"/>
    </location>
</feature>
<reference evidence="2" key="1">
    <citation type="submission" date="2023-06" db="EMBL/GenBank/DDBJ databases">
        <title>Survivors Of The Sea: Transcriptome response of Skeletonema marinoi to long-term dormancy.</title>
        <authorList>
            <person name="Pinder M.I.M."/>
            <person name="Kourtchenko O."/>
            <person name="Robertson E.K."/>
            <person name="Larsson T."/>
            <person name="Maumus F."/>
            <person name="Osuna-Cruz C.M."/>
            <person name="Vancaester E."/>
            <person name="Stenow R."/>
            <person name="Vandepoele K."/>
            <person name="Ploug H."/>
            <person name="Bruchert V."/>
            <person name="Godhe A."/>
            <person name="Topel M."/>
        </authorList>
    </citation>
    <scope>NUCLEOTIDE SEQUENCE</scope>
    <source>
        <strain evidence="2">R05AC</strain>
    </source>
</reference>
<name>A0AAD8XVA3_9STRA</name>
<evidence type="ECO:0000256" key="1">
    <source>
        <dbReference type="SAM" id="MobiDB-lite"/>
    </source>
</evidence>
<comment type="caution">
    <text evidence="2">The sequence shown here is derived from an EMBL/GenBank/DDBJ whole genome shotgun (WGS) entry which is preliminary data.</text>
</comment>
<feature type="compositionally biased region" description="Polar residues" evidence="1">
    <location>
        <begin position="24"/>
        <end position="35"/>
    </location>
</feature>
<feature type="region of interest" description="Disordered" evidence="1">
    <location>
        <begin position="255"/>
        <end position="322"/>
    </location>
</feature>
<dbReference type="AlphaFoldDB" id="A0AAD8XVA3"/>
<sequence length="350" mass="39055">MARVRASRRTQAQSSSGMSPMRQPHSQQGVMSSQSIPPPPPLPGAPTASVGSHKSNQEKALITLLAEMRDLERKMNTQAAEYEVERQQLQTTLDQQQQEIKSLQQSNQQLAVAKNQAQNTLRKVLTQLDRFSTGCWQFPSNSVKKMSEALHTQLQEWKRTINEEELTPEDEYLEKSTMEKMQHLHLEVKQLRAENMALKKEARHSSKKGGHRSAPNQNSSSRSGVVSGDDDDLASNLSGMSSTILSGMLESPRMKDAMKGFLHSPTKSRAPTRRGKESPTSILKQSGRYDSRQDDNNVRRGGGYQQRSKSVPSLPPRLPHMMNSGKKVARFAGVDDADFDCDWGDAESEV</sequence>
<protein>
    <submittedName>
        <fullName evidence="2">Uncharacterized protein</fullName>
    </submittedName>
</protein>
<evidence type="ECO:0000313" key="3">
    <source>
        <dbReference type="Proteomes" id="UP001224775"/>
    </source>
</evidence>
<proteinExistence type="predicted"/>
<dbReference type="EMBL" id="JATAAI010000042">
    <property type="protein sequence ID" value="KAK1734065.1"/>
    <property type="molecule type" value="Genomic_DNA"/>
</dbReference>
<feature type="region of interest" description="Disordered" evidence="1">
    <location>
        <begin position="1"/>
        <end position="56"/>
    </location>
</feature>